<dbReference type="PANTHER" id="PTHR46825">
    <property type="entry name" value="D-ALANYL-D-ALANINE-CARBOXYPEPTIDASE/ENDOPEPTIDASE AMPH"/>
    <property type="match status" value="1"/>
</dbReference>
<dbReference type="InterPro" id="IPR001466">
    <property type="entry name" value="Beta-lactam-related"/>
</dbReference>
<evidence type="ECO:0000313" key="2">
    <source>
        <dbReference type="EMBL" id="VAW07359.1"/>
    </source>
</evidence>
<dbReference type="PANTHER" id="PTHR46825:SF9">
    <property type="entry name" value="BETA-LACTAMASE-RELATED DOMAIN-CONTAINING PROTEIN"/>
    <property type="match status" value="1"/>
</dbReference>
<protein>
    <recommendedName>
        <fullName evidence="1">Beta-lactamase-related domain-containing protein</fullName>
    </recommendedName>
</protein>
<dbReference type="InterPro" id="IPR012338">
    <property type="entry name" value="Beta-lactam/transpept-like"/>
</dbReference>
<feature type="domain" description="Beta-lactamase-related" evidence="1">
    <location>
        <begin position="300"/>
        <end position="566"/>
    </location>
</feature>
<dbReference type="EMBL" id="UOEH01000580">
    <property type="protein sequence ID" value="VAW07359.1"/>
    <property type="molecule type" value="Genomic_DNA"/>
</dbReference>
<dbReference type="Pfam" id="PF17660">
    <property type="entry name" value="BTRD1"/>
    <property type="match status" value="1"/>
</dbReference>
<dbReference type="InterPro" id="IPR049511">
    <property type="entry name" value="PGH-like_rpt"/>
</dbReference>
<accession>A0A3B0T4V3</accession>
<proteinExistence type="predicted"/>
<gene>
    <name evidence="2" type="ORF">MNBD_ALPHA05-114</name>
</gene>
<dbReference type="AlphaFoldDB" id="A0A3B0T4V3"/>
<dbReference type="SUPFAM" id="SSF56601">
    <property type="entry name" value="beta-lactamase/transpeptidase-like"/>
    <property type="match status" value="1"/>
</dbReference>
<organism evidence="2">
    <name type="scientific">hydrothermal vent metagenome</name>
    <dbReference type="NCBI Taxonomy" id="652676"/>
    <lineage>
        <taxon>unclassified sequences</taxon>
        <taxon>metagenomes</taxon>
        <taxon>ecological metagenomes</taxon>
    </lineage>
</organism>
<evidence type="ECO:0000259" key="1">
    <source>
        <dbReference type="Pfam" id="PF00144"/>
    </source>
</evidence>
<dbReference type="Gene3D" id="3.40.710.10">
    <property type="entry name" value="DD-peptidase/beta-lactamase superfamily"/>
    <property type="match status" value="1"/>
</dbReference>
<dbReference type="InterPro" id="IPR050491">
    <property type="entry name" value="AmpC-like"/>
</dbReference>
<dbReference type="Pfam" id="PF00144">
    <property type="entry name" value="Beta-lactamase"/>
    <property type="match status" value="1"/>
</dbReference>
<name>A0A3B0T4V3_9ZZZZ</name>
<sequence>MQILRTILFLFVCFWAGAANAQKNGLDERSLVERVQNWHLTSISPNALKNKIANDNARIIDLDIVSTSPLRFSVTLVKNTGAHKSAGWWWLYNTSPDAINELVDEKNARVVDIETYKVNGERKFAAVFVLNKGKRETGWYWYFNQSAESLKAKYDNLDQRLIDIERYTEGGATKYAAVMVDNTGDREVGWYWYRNQSAGQLKRKISNHRMRLIDIESYDTQNGVRHAVIMKEFDNNQQQLYWYYHGISGKDLTNMTRRHGARILDIERFGSSTDKYSAVLLNNGIARRGDCDGRLEHFSDALVEKMKEQSIPGGQIAIVKGNRLVYSCGLGLANINTLEKVTPDHMFRTASISKLLTMSAIRDLVAKDKLEYTDTMLNALDSRAPDGQLGDRRIPLINVQQLLDHRAGWSRHEYNPMFEQRSIAAEIGAETPLTCRQIMNYVLTKRSLDFRPGARPSERFDPYSNLGYCILGQIIVEASGGGYARYVKNKILKPAGVTQMRLGNSRLAEAYPEEVRYYGKPFSTKVSSLFPQDSSDVPNAYGGFVLEAMSSHGGWIASANDLVRYAAFTPVIPRPYGGSATNHNGSLSGSWTVLREQGDVRVAILLNGSPLDRDKIRLEPLVDAEINKVTQWPARNLWSKYGYPQN</sequence>
<reference evidence="2" key="1">
    <citation type="submission" date="2018-06" db="EMBL/GenBank/DDBJ databases">
        <authorList>
            <person name="Zhirakovskaya E."/>
        </authorList>
    </citation>
    <scope>NUCLEOTIDE SEQUENCE</scope>
</reference>